<dbReference type="AlphaFoldDB" id="A0A3B1A350"/>
<sequence>MIHLGRGIVVHNTSLSDLQNRANKDPFVAENLVSAEIIEIAPVKADERLKFLVNPGNYHD</sequence>
<organism evidence="1">
    <name type="scientific">hydrothermal vent metagenome</name>
    <dbReference type="NCBI Taxonomy" id="652676"/>
    <lineage>
        <taxon>unclassified sequences</taxon>
        <taxon>metagenomes</taxon>
        <taxon>ecological metagenomes</taxon>
    </lineage>
</organism>
<dbReference type="EMBL" id="UOFT01000051">
    <property type="protein sequence ID" value="VAW95990.1"/>
    <property type="molecule type" value="Genomic_DNA"/>
</dbReference>
<gene>
    <name evidence="1" type="ORF">MNBD_GAMMA23-511</name>
</gene>
<name>A0A3B1A350_9ZZZZ</name>
<reference evidence="1" key="1">
    <citation type="submission" date="2018-06" db="EMBL/GenBank/DDBJ databases">
        <authorList>
            <person name="Zhirakovskaya E."/>
        </authorList>
    </citation>
    <scope>NUCLEOTIDE SEQUENCE</scope>
</reference>
<evidence type="ECO:0000313" key="1">
    <source>
        <dbReference type="EMBL" id="VAW95990.1"/>
    </source>
</evidence>
<accession>A0A3B1A350</accession>
<protein>
    <submittedName>
        <fullName evidence="1">Uncharacterized protein</fullName>
    </submittedName>
</protein>
<proteinExistence type="predicted"/>